<feature type="transmembrane region" description="Helical" evidence="8">
    <location>
        <begin position="76"/>
        <end position="96"/>
    </location>
</feature>
<evidence type="ECO:0000256" key="1">
    <source>
        <dbReference type="ARBA" id="ARBA00004141"/>
    </source>
</evidence>
<dbReference type="AlphaFoldDB" id="A0A8J3IKX5"/>
<evidence type="ECO:0000256" key="3">
    <source>
        <dbReference type="ARBA" id="ARBA00022448"/>
    </source>
</evidence>
<comment type="caution">
    <text evidence="9">The sequence shown here is derived from an EMBL/GenBank/DDBJ whole genome shotgun (WGS) entry which is preliminary data.</text>
</comment>
<feature type="transmembrane region" description="Helical" evidence="8">
    <location>
        <begin position="330"/>
        <end position="358"/>
    </location>
</feature>
<feature type="transmembrane region" description="Helical" evidence="8">
    <location>
        <begin position="124"/>
        <end position="142"/>
    </location>
</feature>
<feature type="transmembrane region" description="Helical" evidence="8">
    <location>
        <begin position="6"/>
        <end position="26"/>
    </location>
</feature>
<feature type="transmembrane region" description="Helical" evidence="8">
    <location>
        <begin position="379"/>
        <end position="398"/>
    </location>
</feature>
<accession>A0A8J3IKX5</accession>
<dbReference type="RefSeq" id="WP_220206385.1">
    <property type="nucleotide sequence ID" value="NZ_BNJK01000001.1"/>
</dbReference>
<evidence type="ECO:0000256" key="2">
    <source>
        <dbReference type="ARBA" id="ARBA00006434"/>
    </source>
</evidence>
<protein>
    <submittedName>
        <fullName evidence="9">Sodium:solute symporter</fullName>
    </submittedName>
</protein>
<proteinExistence type="inferred from homology"/>
<feature type="transmembrane region" description="Helical" evidence="8">
    <location>
        <begin position="47"/>
        <end position="70"/>
    </location>
</feature>
<dbReference type="InterPro" id="IPR038377">
    <property type="entry name" value="Na/Glc_symporter_sf"/>
</dbReference>
<feature type="transmembrane region" description="Helical" evidence="8">
    <location>
        <begin position="404"/>
        <end position="426"/>
    </location>
</feature>
<dbReference type="NCBIfam" id="NF046076">
    <property type="entry name" value="monocarbox_MctP"/>
    <property type="match status" value="1"/>
</dbReference>
<evidence type="ECO:0000256" key="5">
    <source>
        <dbReference type="ARBA" id="ARBA00022989"/>
    </source>
</evidence>
<feature type="transmembrane region" description="Helical" evidence="8">
    <location>
        <begin position="245"/>
        <end position="262"/>
    </location>
</feature>
<sequence length="529" mass="57359">MQWDAIAVFIFFFLLVTVLGFIAARWRRGDLDLIHEWGLAGRRFGTVITWFLLGGDLYTAYTFIAVPAAMYGLGALNGFFAVPYTILVYPLVYLLMPRFWAVCKQHNYVTASDFVKGRFGSKSLALAMAFTGIIATMPYIALQMFGIQVSLAALGIPLTTSIFGLDVDIPLIIAFIILAAYTYTSGLRAPAMIALVKDVMIFIVLFATIIYIPIRLGGFDAIFNAAHAKALANPKFFDNLHPQQYLAYATLSLGSALALFLYPHSLTGVLSSNSPKVVKRNAALLPIYSLMLGLLALLGYMAIAAKVTPLKGFGNNGSIPALINAVFPSWFAGFAFAAISIGALVPAAVMSIAAANLFTRNIYKEYINRNATDRQESQVAKLTSLIVKFGALLFIVYIPTQYVLNFQLLGGIWILQTLPSVFLGLYTRWFNRWALLIGWAVAMISGTWMFIATGLTATVAPFSIAGLVLSPPVYEAISALLVNLVLSVILTPVFEAIGAKRGQDITSPADYNDEAVGAEPVEAGKEALG</sequence>
<dbReference type="InterPro" id="IPR001734">
    <property type="entry name" value="Na/solute_symporter"/>
</dbReference>
<name>A0A8J3IKX5_9CHLR</name>
<evidence type="ECO:0000313" key="10">
    <source>
        <dbReference type="Proteomes" id="UP000597444"/>
    </source>
</evidence>
<keyword evidence="4 8" id="KW-0812">Transmembrane</keyword>
<feature type="transmembrane region" description="Helical" evidence="8">
    <location>
        <begin position="283"/>
        <end position="303"/>
    </location>
</feature>
<comment type="similarity">
    <text evidence="2 7">Belongs to the sodium:solute symporter (SSF) (TC 2.A.21) family.</text>
</comment>
<dbReference type="CDD" id="cd10322">
    <property type="entry name" value="SLC5sbd"/>
    <property type="match status" value="1"/>
</dbReference>
<gene>
    <name evidence="9" type="ORF">KSF_057660</name>
</gene>
<dbReference type="PANTHER" id="PTHR48086:SF8">
    <property type="entry name" value="MONOCARBOXYLIC ACID PERMEASE"/>
    <property type="match status" value="1"/>
</dbReference>
<dbReference type="GO" id="GO:0005886">
    <property type="term" value="C:plasma membrane"/>
    <property type="evidence" value="ECO:0007669"/>
    <property type="project" value="TreeGrafter"/>
</dbReference>
<keyword evidence="3" id="KW-0813">Transport</keyword>
<dbReference type="PANTHER" id="PTHR48086">
    <property type="entry name" value="SODIUM/PROLINE SYMPORTER-RELATED"/>
    <property type="match status" value="1"/>
</dbReference>
<dbReference type="PROSITE" id="PS50283">
    <property type="entry name" value="NA_SOLUT_SYMP_3"/>
    <property type="match status" value="1"/>
</dbReference>
<dbReference type="EMBL" id="BNJK01000001">
    <property type="protein sequence ID" value="GHO95718.1"/>
    <property type="molecule type" value="Genomic_DNA"/>
</dbReference>
<feature type="transmembrane region" description="Helical" evidence="8">
    <location>
        <begin position="476"/>
        <end position="497"/>
    </location>
</feature>
<comment type="subcellular location">
    <subcellularLocation>
        <location evidence="1">Membrane</location>
        <topology evidence="1">Multi-pass membrane protein</topology>
    </subcellularLocation>
</comment>
<dbReference type="Pfam" id="PF00474">
    <property type="entry name" value="SSF"/>
    <property type="match status" value="1"/>
</dbReference>
<dbReference type="InterPro" id="IPR050277">
    <property type="entry name" value="Sodium:Solute_Symporter"/>
</dbReference>
<keyword evidence="5 8" id="KW-1133">Transmembrane helix</keyword>
<feature type="transmembrane region" description="Helical" evidence="8">
    <location>
        <begin position="162"/>
        <end position="183"/>
    </location>
</feature>
<dbReference type="Proteomes" id="UP000597444">
    <property type="component" value="Unassembled WGS sequence"/>
</dbReference>
<keyword evidence="10" id="KW-1185">Reference proteome</keyword>
<feature type="transmembrane region" description="Helical" evidence="8">
    <location>
        <begin position="195"/>
        <end position="214"/>
    </location>
</feature>
<evidence type="ECO:0000256" key="6">
    <source>
        <dbReference type="ARBA" id="ARBA00023136"/>
    </source>
</evidence>
<evidence type="ECO:0000256" key="8">
    <source>
        <dbReference type="SAM" id="Phobius"/>
    </source>
</evidence>
<evidence type="ECO:0000256" key="7">
    <source>
        <dbReference type="RuleBase" id="RU362091"/>
    </source>
</evidence>
<evidence type="ECO:0000256" key="4">
    <source>
        <dbReference type="ARBA" id="ARBA00022692"/>
    </source>
</evidence>
<organism evidence="9 10">
    <name type="scientific">Reticulibacter mediterranei</name>
    <dbReference type="NCBI Taxonomy" id="2778369"/>
    <lineage>
        <taxon>Bacteria</taxon>
        <taxon>Bacillati</taxon>
        <taxon>Chloroflexota</taxon>
        <taxon>Ktedonobacteria</taxon>
        <taxon>Ktedonobacterales</taxon>
        <taxon>Reticulibacteraceae</taxon>
        <taxon>Reticulibacter</taxon>
    </lineage>
</organism>
<keyword evidence="6 8" id="KW-0472">Membrane</keyword>
<dbReference type="GO" id="GO:0022857">
    <property type="term" value="F:transmembrane transporter activity"/>
    <property type="evidence" value="ECO:0007669"/>
    <property type="project" value="InterPro"/>
</dbReference>
<reference evidence="9" key="1">
    <citation type="submission" date="2020-10" db="EMBL/GenBank/DDBJ databases">
        <title>Taxonomic study of unclassified bacteria belonging to the class Ktedonobacteria.</title>
        <authorList>
            <person name="Yabe S."/>
            <person name="Wang C.M."/>
            <person name="Zheng Y."/>
            <person name="Sakai Y."/>
            <person name="Cavaletti L."/>
            <person name="Monciardini P."/>
            <person name="Donadio S."/>
        </authorList>
    </citation>
    <scope>NUCLEOTIDE SEQUENCE</scope>
    <source>
        <strain evidence="9">ID150040</strain>
    </source>
</reference>
<feature type="transmembrane region" description="Helical" evidence="8">
    <location>
        <begin position="433"/>
        <end position="464"/>
    </location>
</feature>
<evidence type="ECO:0000313" key="9">
    <source>
        <dbReference type="EMBL" id="GHO95718.1"/>
    </source>
</evidence>
<dbReference type="Gene3D" id="1.20.1730.10">
    <property type="entry name" value="Sodium/glucose cotransporter"/>
    <property type="match status" value="1"/>
</dbReference>